<dbReference type="Proteomes" id="UP000240760">
    <property type="component" value="Unassembled WGS sequence"/>
</dbReference>
<feature type="region of interest" description="Disordered" evidence="1">
    <location>
        <begin position="165"/>
        <end position="259"/>
    </location>
</feature>
<accession>A0A2T4CFZ0</accession>
<reference evidence="2 3" key="1">
    <citation type="submission" date="2016-07" db="EMBL/GenBank/DDBJ databases">
        <title>Multiple horizontal gene transfer events from other fungi enriched the ability of initially mycotrophic Trichoderma (Ascomycota) to feed on dead plant biomass.</title>
        <authorList>
            <consortium name="DOE Joint Genome Institute"/>
            <person name="Aerts A."/>
            <person name="Atanasova L."/>
            <person name="Chenthamara K."/>
            <person name="Zhang J."/>
            <person name="Grujic M."/>
            <person name="Henrissat B."/>
            <person name="Kuo A."/>
            <person name="Salamov A."/>
            <person name="Lipzen A."/>
            <person name="Labutti K."/>
            <person name="Barry K."/>
            <person name="Miao Y."/>
            <person name="Rahimi M.J."/>
            <person name="Shen Q."/>
            <person name="Grigoriev I.V."/>
            <person name="Kubicek C.P."/>
            <person name="Druzhinina I.S."/>
        </authorList>
    </citation>
    <scope>NUCLEOTIDE SEQUENCE [LARGE SCALE GENOMIC DNA]</scope>
    <source>
        <strain evidence="2 3">ATCC 18648</strain>
    </source>
</reference>
<name>A0A2T4CFZ0_TRILO</name>
<proteinExistence type="predicted"/>
<gene>
    <name evidence="2" type="ORF">M440DRAFT_196010</name>
</gene>
<feature type="region of interest" description="Disordered" evidence="1">
    <location>
        <begin position="1"/>
        <end position="47"/>
    </location>
</feature>
<evidence type="ECO:0000313" key="2">
    <source>
        <dbReference type="EMBL" id="PTB80487.1"/>
    </source>
</evidence>
<sequence length="259" mass="27009">MPPKRRLPMHQKDAAQEIAETPAPEPASSSPTAPPAQRPKIEEEGPEWLKRAPGNVRWVEGDLNGNIAGIASIAFAAVTMLEKLNAGNADRADVNDIRAALKYMGGAKVVDEFSRKIHEQVGFFKPKPQPETSAFSKLFDDMAWQANPLDNDDDDAEAGEAGGRQASIELGMTPAPMEKTTTTAAGREREGSEELGAATGEAATGPVVIPSDPESSSLSSLSSNVSPLAQKSARAAEKSVVTSKYFGPGAGAGGASGKA</sequence>
<dbReference type="EMBL" id="KZ679127">
    <property type="protein sequence ID" value="PTB80487.1"/>
    <property type="molecule type" value="Genomic_DNA"/>
</dbReference>
<feature type="compositionally biased region" description="Gly residues" evidence="1">
    <location>
        <begin position="248"/>
        <end position="259"/>
    </location>
</feature>
<feature type="compositionally biased region" description="Low complexity" evidence="1">
    <location>
        <begin position="194"/>
        <end position="228"/>
    </location>
</feature>
<organism evidence="2 3">
    <name type="scientific">Trichoderma longibrachiatum ATCC 18648</name>
    <dbReference type="NCBI Taxonomy" id="983965"/>
    <lineage>
        <taxon>Eukaryota</taxon>
        <taxon>Fungi</taxon>
        <taxon>Dikarya</taxon>
        <taxon>Ascomycota</taxon>
        <taxon>Pezizomycotina</taxon>
        <taxon>Sordariomycetes</taxon>
        <taxon>Hypocreomycetidae</taxon>
        <taxon>Hypocreales</taxon>
        <taxon>Hypocreaceae</taxon>
        <taxon>Trichoderma</taxon>
    </lineage>
</organism>
<feature type="compositionally biased region" description="Low complexity" evidence="1">
    <location>
        <begin position="16"/>
        <end position="31"/>
    </location>
</feature>
<dbReference type="AlphaFoldDB" id="A0A2T4CFZ0"/>
<dbReference type="OrthoDB" id="4900413at2759"/>
<evidence type="ECO:0000313" key="3">
    <source>
        <dbReference type="Proteomes" id="UP000240760"/>
    </source>
</evidence>
<evidence type="ECO:0000256" key="1">
    <source>
        <dbReference type="SAM" id="MobiDB-lite"/>
    </source>
</evidence>
<protein>
    <submittedName>
        <fullName evidence="2">Uncharacterized protein</fullName>
    </submittedName>
</protein>
<keyword evidence="3" id="KW-1185">Reference proteome</keyword>